<protein>
    <submittedName>
        <fullName evidence="9">ErfK/YbiS/YcfS/YnhG family protein</fullName>
    </submittedName>
</protein>
<dbReference type="OrthoDB" id="9778545at2"/>
<dbReference type="SUPFAM" id="SSF141523">
    <property type="entry name" value="L,D-transpeptidase catalytic domain-like"/>
    <property type="match status" value="1"/>
</dbReference>
<dbReference type="Pfam" id="PF01471">
    <property type="entry name" value="PG_binding_1"/>
    <property type="match status" value="1"/>
</dbReference>
<gene>
    <name evidence="9" type="ORF">CRENPOLYSF2_2620004</name>
</gene>
<dbReference type="InterPro" id="IPR005490">
    <property type="entry name" value="LD_TPept_cat_dom"/>
</dbReference>
<dbReference type="InterPro" id="IPR036366">
    <property type="entry name" value="PGBDSf"/>
</dbReference>
<keyword evidence="5 7" id="KW-0573">Peptidoglycan synthesis</keyword>
<dbReference type="PROSITE" id="PS52029">
    <property type="entry name" value="LD_TPASE"/>
    <property type="match status" value="1"/>
</dbReference>
<feature type="domain" description="L,D-TPase catalytic" evidence="8">
    <location>
        <begin position="409"/>
        <end position="520"/>
    </location>
</feature>
<sequence>MFNFTELFYPHTRNNVKTNKKPDTQRLLIFFLLSVLIHPVQAEEQAFSEVGVGKEINTIIAAEQNPYLMRSSFPNRAEDLTALYKLSGNQLLWLGNANASKNIHDALGLLASAASHGLNPANYDVDVLQQKLPAVLSLNTDAYLQLALYDTALSISILRFAHDLHYGTVDPKALNFNLKPRQKKLLDLPALIKNSVASGTIAQLPSQVEPKLKQYAKLKQALATYTDLAKTTPPIKLFIKKSLRPGSDYPQLPELQRFLMAVGDLPEEKTAENVNTTLYTDKTAEAVKKFQHRHGLTATGILDKDTADAINVPLEQRVTQIKLAMERFRWLPEFNPGQAVIVNIPAFQLWAFDDIEAEQPTVLNTNVVVGKSLKNQTPVLMADMRFINFLPYWNVPSSILKDEILPKLSGGKNFLAKQNMEVVANYGNPAKTVPLNALAMDKLKRGVFRVRQRPGQGNALGKIKFIFPNKADVYLHDTPSKALFKKTRRDFSHGCVRVENPERLAEFVFKNQKGWGKEAIKKAMKNTTMQEVALEKPIPVLLFYSTSFSTENGDLMFYPDIYDRDPPLLAALTKPEDLSDQVIFIPPKKIDVQLSAPVSPPAIDPRPAELMQ</sequence>
<organism evidence="9 10">
    <name type="scientific">Crenothrix polyspora</name>
    <dbReference type="NCBI Taxonomy" id="360316"/>
    <lineage>
        <taxon>Bacteria</taxon>
        <taxon>Pseudomonadati</taxon>
        <taxon>Pseudomonadota</taxon>
        <taxon>Gammaproteobacteria</taxon>
        <taxon>Methylococcales</taxon>
        <taxon>Crenotrichaceae</taxon>
        <taxon>Crenothrix</taxon>
    </lineage>
</organism>
<keyword evidence="10" id="KW-1185">Reference proteome</keyword>
<dbReference type="SUPFAM" id="SSF47090">
    <property type="entry name" value="PGBD-like"/>
    <property type="match status" value="1"/>
</dbReference>
<evidence type="ECO:0000256" key="3">
    <source>
        <dbReference type="ARBA" id="ARBA00022679"/>
    </source>
</evidence>
<evidence type="ECO:0000313" key="9">
    <source>
        <dbReference type="EMBL" id="SJM92293.1"/>
    </source>
</evidence>
<dbReference type="Gene3D" id="2.40.440.10">
    <property type="entry name" value="L,D-transpeptidase catalytic domain-like"/>
    <property type="match status" value="1"/>
</dbReference>
<evidence type="ECO:0000256" key="1">
    <source>
        <dbReference type="ARBA" id="ARBA00004752"/>
    </source>
</evidence>
<dbReference type="GO" id="GO:0016740">
    <property type="term" value="F:transferase activity"/>
    <property type="evidence" value="ECO:0007669"/>
    <property type="project" value="UniProtKB-KW"/>
</dbReference>
<feature type="active site" description="Proton donor/acceptor" evidence="7">
    <location>
        <position position="476"/>
    </location>
</feature>
<keyword evidence="4 7" id="KW-0133">Cell shape</keyword>
<evidence type="ECO:0000256" key="7">
    <source>
        <dbReference type="PROSITE-ProRule" id="PRU01373"/>
    </source>
</evidence>
<dbReference type="PANTHER" id="PTHR41533:SF2">
    <property type="entry name" value="BLR7131 PROTEIN"/>
    <property type="match status" value="1"/>
</dbReference>
<dbReference type="Pfam" id="PF20142">
    <property type="entry name" value="Scaffold"/>
    <property type="match status" value="1"/>
</dbReference>
<keyword evidence="3" id="KW-0808">Transferase</keyword>
<dbReference type="UniPathway" id="UPA00219"/>
<dbReference type="PANTHER" id="PTHR41533">
    <property type="entry name" value="L,D-TRANSPEPTIDASE HI_1667-RELATED"/>
    <property type="match status" value="1"/>
</dbReference>
<evidence type="ECO:0000256" key="4">
    <source>
        <dbReference type="ARBA" id="ARBA00022960"/>
    </source>
</evidence>
<evidence type="ECO:0000313" key="10">
    <source>
        <dbReference type="Proteomes" id="UP000195442"/>
    </source>
</evidence>
<dbReference type="InterPro" id="IPR002477">
    <property type="entry name" value="Peptidoglycan-bd-like"/>
</dbReference>
<evidence type="ECO:0000256" key="6">
    <source>
        <dbReference type="ARBA" id="ARBA00023316"/>
    </source>
</evidence>
<feature type="active site" description="Nucleophile" evidence="7">
    <location>
        <position position="495"/>
    </location>
</feature>
<name>A0A1R4H7S3_9GAMM</name>
<evidence type="ECO:0000256" key="5">
    <source>
        <dbReference type="ARBA" id="ARBA00022984"/>
    </source>
</evidence>
<dbReference type="AlphaFoldDB" id="A0A1R4H7S3"/>
<dbReference type="InterPro" id="IPR045380">
    <property type="entry name" value="LD_TPept_scaffold_dom"/>
</dbReference>
<dbReference type="GO" id="GO:0004180">
    <property type="term" value="F:carboxypeptidase activity"/>
    <property type="evidence" value="ECO:0007669"/>
    <property type="project" value="UniProtKB-ARBA"/>
</dbReference>
<dbReference type="InterPro" id="IPR052905">
    <property type="entry name" value="LD-transpeptidase_YkuD-like"/>
</dbReference>
<reference evidence="10" key="1">
    <citation type="submission" date="2017-02" db="EMBL/GenBank/DDBJ databases">
        <authorList>
            <person name="Daims H."/>
        </authorList>
    </citation>
    <scope>NUCLEOTIDE SEQUENCE [LARGE SCALE GENOMIC DNA]</scope>
</reference>
<dbReference type="InterPro" id="IPR036365">
    <property type="entry name" value="PGBD-like_sf"/>
</dbReference>
<accession>A0A1R4H7S3</accession>
<dbReference type="InterPro" id="IPR038063">
    <property type="entry name" value="Transpep_catalytic_dom"/>
</dbReference>
<proteinExistence type="inferred from homology"/>
<dbReference type="Gene3D" id="1.10.101.10">
    <property type="entry name" value="PGBD-like superfamily/PGBD"/>
    <property type="match status" value="1"/>
</dbReference>
<dbReference type="Proteomes" id="UP000195442">
    <property type="component" value="Unassembled WGS sequence"/>
</dbReference>
<keyword evidence="6 7" id="KW-0961">Cell wall biogenesis/degradation</keyword>
<comment type="pathway">
    <text evidence="1 7">Cell wall biogenesis; peptidoglycan biosynthesis.</text>
</comment>
<comment type="similarity">
    <text evidence="2">Belongs to the YkuD family.</text>
</comment>
<dbReference type="CDD" id="cd16913">
    <property type="entry name" value="YkuD_like"/>
    <property type="match status" value="1"/>
</dbReference>
<evidence type="ECO:0000256" key="2">
    <source>
        <dbReference type="ARBA" id="ARBA00005992"/>
    </source>
</evidence>
<dbReference type="EMBL" id="FUKJ01000182">
    <property type="protein sequence ID" value="SJM92293.1"/>
    <property type="molecule type" value="Genomic_DNA"/>
</dbReference>
<dbReference type="Pfam" id="PF03734">
    <property type="entry name" value="YkuD"/>
    <property type="match status" value="1"/>
</dbReference>
<dbReference type="GO" id="GO:0071555">
    <property type="term" value="P:cell wall organization"/>
    <property type="evidence" value="ECO:0007669"/>
    <property type="project" value="UniProtKB-UniRule"/>
</dbReference>
<dbReference type="GO" id="GO:0009252">
    <property type="term" value="P:peptidoglycan biosynthetic process"/>
    <property type="evidence" value="ECO:0007669"/>
    <property type="project" value="UniProtKB-UniPathway"/>
</dbReference>
<dbReference type="GO" id="GO:0008360">
    <property type="term" value="P:regulation of cell shape"/>
    <property type="evidence" value="ECO:0007669"/>
    <property type="project" value="UniProtKB-UniRule"/>
</dbReference>
<evidence type="ECO:0000259" key="8">
    <source>
        <dbReference type="PROSITE" id="PS52029"/>
    </source>
</evidence>